<dbReference type="Proteomes" id="UP000190989">
    <property type="component" value="Unassembled WGS sequence"/>
</dbReference>
<keyword evidence="1" id="KW-0732">Signal</keyword>
<evidence type="ECO:0008006" key="4">
    <source>
        <dbReference type="Google" id="ProtNLM"/>
    </source>
</evidence>
<evidence type="ECO:0000313" key="2">
    <source>
        <dbReference type="EMBL" id="SLJ86871.1"/>
    </source>
</evidence>
<feature type="signal peptide" evidence="1">
    <location>
        <begin position="1"/>
        <end position="21"/>
    </location>
</feature>
<dbReference type="RefSeq" id="WP_079729305.1">
    <property type="nucleotide sequence ID" value="NZ_FVZE01000001.1"/>
</dbReference>
<gene>
    <name evidence="2" type="ORF">SAMN06295987_101395</name>
</gene>
<reference evidence="3" key="1">
    <citation type="submission" date="2017-02" db="EMBL/GenBank/DDBJ databases">
        <authorList>
            <person name="Varghese N."/>
            <person name="Submissions S."/>
        </authorList>
    </citation>
    <scope>NUCLEOTIDE SEQUENCE [LARGE SCALE GENOMIC DNA]</scope>
    <source>
        <strain evidence="3">SM117</strain>
    </source>
</reference>
<dbReference type="EMBL" id="FVZE01000001">
    <property type="protein sequence ID" value="SLJ86871.1"/>
    <property type="molecule type" value="Genomic_DNA"/>
</dbReference>
<accession>A0A1U6GTL0</accession>
<dbReference type="STRING" id="428990.SAMN06295987_101395"/>
<keyword evidence="3" id="KW-1185">Reference proteome</keyword>
<evidence type="ECO:0000256" key="1">
    <source>
        <dbReference type="SAM" id="SignalP"/>
    </source>
</evidence>
<feature type="chain" id="PRO_5012933889" description="DUF4424 domain-containing protein" evidence="1">
    <location>
        <begin position="22"/>
        <end position="352"/>
    </location>
</feature>
<evidence type="ECO:0000313" key="3">
    <source>
        <dbReference type="Proteomes" id="UP000190989"/>
    </source>
</evidence>
<proteinExistence type="predicted"/>
<sequence length="352" mass="37211">MNKLKLAAGVVLFSISTQAAAEPKWLVQPIQNGEQAVRYEKGVPTVDMELRDGVVQITPLPFDHGSLVFGIAVYNDADRPANIGIENVHATFGSKSVPVFSKDELVRRAKNRATWSQIGLALVGGLAAAGAASQRDHYRNTFITPHGTYRSYWSMPSAAGQFQATAIAAGTGVGIAAIQSQLDRTVEALGDQVVQLTTVDPGESYAGKIVIDKVKPGSFPAPVTILIDWNGERYPFTFQIAKPGTPAPTFTTLARSSDLTDFRTRREASGAEPSLPATVAEPVIQPAVMVQPIEAPPAAVIAAAAPSPTPAEPVAQQRPVIVAAKQEQAASRSDDHAGLIQGSAVKCVTCRK</sequence>
<organism evidence="2 3">
    <name type="scientific">Novosphingobium mathurense</name>
    <dbReference type="NCBI Taxonomy" id="428990"/>
    <lineage>
        <taxon>Bacteria</taxon>
        <taxon>Pseudomonadati</taxon>
        <taxon>Pseudomonadota</taxon>
        <taxon>Alphaproteobacteria</taxon>
        <taxon>Sphingomonadales</taxon>
        <taxon>Sphingomonadaceae</taxon>
        <taxon>Novosphingobium</taxon>
    </lineage>
</organism>
<name>A0A1U6GTL0_9SPHN</name>
<dbReference type="AlphaFoldDB" id="A0A1U6GTL0"/>
<protein>
    <recommendedName>
        <fullName evidence="4">DUF4424 domain-containing protein</fullName>
    </recommendedName>
</protein>